<name>A0A8D8YE05_9HEMI</name>
<dbReference type="EMBL" id="HBUF01372659">
    <property type="protein sequence ID" value="CAG6726903.1"/>
    <property type="molecule type" value="Transcribed_RNA"/>
</dbReference>
<organism evidence="1">
    <name type="scientific">Cacopsylla melanoneura</name>
    <dbReference type="NCBI Taxonomy" id="428564"/>
    <lineage>
        <taxon>Eukaryota</taxon>
        <taxon>Metazoa</taxon>
        <taxon>Ecdysozoa</taxon>
        <taxon>Arthropoda</taxon>
        <taxon>Hexapoda</taxon>
        <taxon>Insecta</taxon>
        <taxon>Pterygota</taxon>
        <taxon>Neoptera</taxon>
        <taxon>Paraneoptera</taxon>
        <taxon>Hemiptera</taxon>
        <taxon>Sternorrhyncha</taxon>
        <taxon>Psylloidea</taxon>
        <taxon>Psyllidae</taxon>
        <taxon>Psyllinae</taxon>
        <taxon>Cacopsylla</taxon>
    </lineage>
</organism>
<sequence>MEVRTANNFPYHINQCVSFRPEDWFPSIVFWKFPSFSPLLKAQQYGAGFWIRLRITTPKSHFLKPRKVPFCDHFVIFLSSLKKSVLETAKFLLYARNFGQSPKNDKMVDI</sequence>
<accession>A0A8D8YE05</accession>
<protein>
    <submittedName>
        <fullName evidence="1">Uncharacterized protein</fullName>
    </submittedName>
</protein>
<proteinExistence type="predicted"/>
<evidence type="ECO:0000313" key="1">
    <source>
        <dbReference type="EMBL" id="CAG6726903.1"/>
    </source>
</evidence>
<reference evidence="1" key="1">
    <citation type="submission" date="2021-05" db="EMBL/GenBank/DDBJ databases">
        <authorList>
            <person name="Alioto T."/>
            <person name="Alioto T."/>
            <person name="Gomez Garrido J."/>
        </authorList>
    </citation>
    <scope>NUCLEOTIDE SEQUENCE</scope>
</reference>
<dbReference type="AlphaFoldDB" id="A0A8D8YE05"/>